<sequence length="180" mass="18984">MQTGAWRSVMACAALVLMVSGCSADDGANVEAGDPTVTVTETQTVEPEPEPTASSSSADPVPVIDGPVVHEGQIVSPSGNIRCSLDYGVVCAVDENDYDSLPDDCDLDWADNQFYIDDTSGGRGICRGDTPFTADPVTLAYGSTTRVDIGACKSTEEAVVCWDTETGHGFRISRASYELF</sequence>
<name>A0A2R7YYF5_9ACTN</name>
<proteinExistence type="predicted"/>
<feature type="region of interest" description="Disordered" evidence="1">
    <location>
        <begin position="40"/>
        <end position="61"/>
    </location>
</feature>
<gene>
    <name evidence="3" type="ORF">C7S10_10415</name>
</gene>
<keyword evidence="2" id="KW-0732">Signal</keyword>
<keyword evidence="4" id="KW-1185">Reference proteome</keyword>
<dbReference type="Pfam" id="PF20341">
    <property type="entry name" value="DUF6636"/>
    <property type="match status" value="1"/>
</dbReference>
<accession>A0A2R7YYF5</accession>
<dbReference type="PROSITE" id="PS51257">
    <property type="entry name" value="PROKAR_LIPOPROTEIN"/>
    <property type="match status" value="1"/>
</dbReference>
<organism evidence="3 4">
    <name type="scientific">Nocardioides currus</name>
    <dbReference type="NCBI Taxonomy" id="2133958"/>
    <lineage>
        <taxon>Bacteria</taxon>
        <taxon>Bacillati</taxon>
        <taxon>Actinomycetota</taxon>
        <taxon>Actinomycetes</taxon>
        <taxon>Propionibacteriales</taxon>
        <taxon>Nocardioidaceae</taxon>
        <taxon>Nocardioides</taxon>
    </lineage>
</organism>
<evidence type="ECO:0008006" key="5">
    <source>
        <dbReference type="Google" id="ProtNLM"/>
    </source>
</evidence>
<comment type="caution">
    <text evidence="3">The sequence shown here is derived from an EMBL/GenBank/DDBJ whole genome shotgun (WGS) entry which is preliminary data.</text>
</comment>
<dbReference type="EMBL" id="PYXZ01000003">
    <property type="protein sequence ID" value="PUA81415.1"/>
    <property type="molecule type" value="Genomic_DNA"/>
</dbReference>
<feature type="chain" id="PRO_5015337362" description="Ig-like domain-containing protein" evidence="2">
    <location>
        <begin position="25"/>
        <end position="180"/>
    </location>
</feature>
<evidence type="ECO:0000256" key="2">
    <source>
        <dbReference type="SAM" id="SignalP"/>
    </source>
</evidence>
<dbReference type="RefSeq" id="WP_108344356.1">
    <property type="nucleotide sequence ID" value="NZ_PYXZ01000003.1"/>
</dbReference>
<evidence type="ECO:0000313" key="4">
    <source>
        <dbReference type="Proteomes" id="UP000244867"/>
    </source>
</evidence>
<feature type="signal peptide" evidence="2">
    <location>
        <begin position="1"/>
        <end position="24"/>
    </location>
</feature>
<feature type="compositionally biased region" description="Low complexity" evidence="1">
    <location>
        <begin position="40"/>
        <end position="60"/>
    </location>
</feature>
<dbReference type="OrthoDB" id="3254867at2"/>
<evidence type="ECO:0000256" key="1">
    <source>
        <dbReference type="SAM" id="MobiDB-lite"/>
    </source>
</evidence>
<reference evidence="3 4" key="1">
    <citation type="submission" date="2018-03" db="EMBL/GenBank/DDBJ databases">
        <authorList>
            <person name="Keele B.F."/>
        </authorList>
    </citation>
    <scope>NUCLEOTIDE SEQUENCE [LARGE SCALE GENOMIC DNA]</scope>
    <source>
        <strain evidence="3 4">IB-3</strain>
    </source>
</reference>
<evidence type="ECO:0000313" key="3">
    <source>
        <dbReference type="EMBL" id="PUA81415.1"/>
    </source>
</evidence>
<dbReference type="Proteomes" id="UP000244867">
    <property type="component" value="Unassembled WGS sequence"/>
</dbReference>
<dbReference type="InterPro" id="IPR046576">
    <property type="entry name" value="DUF6636"/>
</dbReference>
<protein>
    <recommendedName>
        <fullName evidence="5">Ig-like domain-containing protein</fullName>
    </recommendedName>
</protein>
<dbReference type="AlphaFoldDB" id="A0A2R7YYF5"/>